<dbReference type="CDD" id="cd00085">
    <property type="entry name" value="HNHc"/>
    <property type="match status" value="1"/>
</dbReference>
<proteinExistence type="predicted"/>
<dbReference type="Gene3D" id="1.10.10.60">
    <property type="entry name" value="Homeodomain-like"/>
    <property type="match status" value="1"/>
</dbReference>
<evidence type="ECO:0000259" key="1">
    <source>
        <dbReference type="Pfam" id="PF01844"/>
    </source>
</evidence>
<accession>A0A2C9CY03</accession>
<dbReference type="Proteomes" id="UP000317227">
    <property type="component" value="Segment"/>
</dbReference>
<reference evidence="3 5" key="3">
    <citation type="submission" date="2019-06" db="EMBL/GenBank/DDBJ databases">
        <authorList>
            <person name="Bower L."/>
            <person name="Leinonen R."/>
        </authorList>
    </citation>
    <scope>NUCLEOTIDE SEQUENCE [LARGE SCALE GENOMIC DNA]</scope>
</reference>
<dbReference type="Proteomes" id="UP000240931">
    <property type="component" value="Segment"/>
</dbReference>
<name>A0A2C9CY03_9CAUD</name>
<dbReference type="GeneID" id="40100966"/>
<dbReference type="RefSeq" id="YP_009624060.1">
    <property type="nucleotide sequence ID" value="NC_042116.1"/>
</dbReference>
<sequence length="165" mass="19399">MKKDIDNSKVISMIEQGRSVRDIAKECNVAYSTMNKYFKNNNLKSQYMIQLESPICFKHNVEFTKRNNSNKRICWKCNAENVSKHRKKLKIKSVEYLGGKCERCGYNKSMSALEFHHKDPSEKDFEISAKGITRSWQKIQIELDKCMLLCSNCHREIHDELNLEN</sequence>
<feature type="domain" description="HNH" evidence="1">
    <location>
        <begin position="101"/>
        <end position="160"/>
    </location>
</feature>
<organism evidence="2 4">
    <name type="scientific">Yersinia phage fHe-Yen9-04</name>
    <dbReference type="NCBI Taxonomy" id="2052742"/>
    <lineage>
        <taxon>Viruses</taxon>
        <taxon>Duplodnaviria</taxon>
        <taxon>Heunggongvirae</taxon>
        <taxon>Uroviricota</taxon>
        <taxon>Caudoviricetes</taxon>
        <taxon>Eneladusvirus</taxon>
        <taxon>Eneladusvirus Yen904</taxon>
    </lineage>
</organism>
<keyword evidence="4" id="KW-1185">Reference proteome</keyword>
<dbReference type="InterPro" id="IPR002711">
    <property type="entry name" value="HNH"/>
</dbReference>
<dbReference type="Pfam" id="PF01844">
    <property type="entry name" value="HNH"/>
    <property type="match status" value="1"/>
</dbReference>
<dbReference type="GO" id="GO:0008270">
    <property type="term" value="F:zinc ion binding"/>
    <property type="evidence" value="ECO:0007669"/>
    <property type="project" value="InterPro"/>
</dbReference>
<evidence type="ECO:0000313" key="2">
    <source>
        <dbReference type="EMBL" id="SOK58727.1"/>
    </source>
</evidence>
<dbReference type="KEGG" id="vg:40100966"/>
<evidence type="ECO:0000313" key="4">
    <source>
        <dbReference type="Proteomes" id="UP000240931"/>
    </source>
</evidence>
<gene>
    <name evidence="2" type="primary">g450</name>
</gene>
<protein>
    <submittedName>
        <fullName evidence="2">Phage protein</fullName>
    </submittedName>
</protein>
<dbReference type="GO" id="GO:0003676">
    <property type="term" value="F:nucleic acid binding"/>
    <property type="evidence" value="ECO:0007669"/>
    <property type="project" value="InterPro"/>
</dbReference>
<dbReference type="EMBL" id="LR596615">
    <property type="protein sequence ID" value="VUE36496.1"/>
    <property type="molecule type" value="Genomic_DNA"/>
</dbReference>
<reference evidence="2" key="2">
    <citation type="submission" date="2017-10" db="EMBL/GenBank/DDBJ databases">
        <authorList>
            <person name="Banno H."/>
            <person name="Chua N.-H."/>
        </authorList>
    </citation>
    <scope>NUCLEOTIDE SEQUENCE [LARGE SCALE GENOMIC DNA]</scope>
</reference>
<dbReference type="OrthoDB" id="28109at10239"/>
<evidence type="ECO:0000313" key="5">
    <source>
        <dbReference type="Proteomes" id="UP000317227"/>
    </source>
</evidence>
<reference evidence="4" key="1">
    <citation type="submission" date="2017-10" db="EMBL/GenBank/DDBJ databases">
        <authorList>
            <person name="Skurnik M."/>
        </authorList>
    </citation>
    <scope>NUCLEOTIDE SEQUENCE [LARGE SCALE GENOMIC DNA]</scope>
</reference>
<dbReference type="GO" id="GO:0004519">
    <property type="term" value="F:endonuclease activity"/>
    <property type="evidence" value="ECO:0007669"/>
    <property type="project" value="InterPro"/>
</dbReference>
<evidence type="ECO:0000313" key="3">
    <source>
        <dbReference type="EMBL" id="VUE36496.1"/>
    </source>
</evidence>
<dbReference type="EMBL" id="LT960551">
    <property type="protein sequence ID" value="SOK58727.1"/>
    <property type="molecule type" value="Genomic_DNA"/>
</dbReference>
<dbReference type="InterPro" id="IPR003615">
    <property type="entry name" value="HNH_nuc"/>
</dbReference>